<dbReference type="RefSeq" id="WP_246001717.1">
    <property type="nucleotide sequence ID" value="NZ_RBKU01000001.1"/>
</dbReference>
<dbReference type="Proteomes" id="UP000268007">
    <property type="component" value="Unassembled WGS sequence"/>
</dbReference>
<sequence>MHKSIDNLITAKAKCQLFSSLLRAFGTLTLLFLFCTVHVQAQSFDEWFNQKKTQIKYLTQQIAALQACRTSLEQGYAMMKSEWGAIGNFKNGEFGLHQGYYNSFSAVNPQVKGSVNVTTIQAEQQSIISQFNAIRNLNGLQANEQSYIGSVRQNIIDQCNKDLDDLQAVLSAGQLQMTDDERIKRINQITAAIKDKYVFTCSFANQVQLLSLQRNQDNEHTQTLRRYYEPN</sequence>
<comment type="caution">
    <text evidence="1">The sequence shown here is derived from an EMBL/GenBank/DDBJ whole genome shotgun (WGS) entry which is preliminary data.</text>
</comment>
<reference evidence="1 2" key="1">
    <citation type="submission" date="2018-10" db="EMBL/GenBank/DDBJ databases">
        <title>Genomic Encyclopedia of Archaeal and Bacterial Type Strains, Phase II (KMG-II): from individual species to whole genera.</title>
        <authorList>
            <person name="Goeker M."/>
        </authorList>
    </citation>
    <scope>NUCLEOTIDE SEQUENCE [LARGE SCALE GENOMIC DNA]</scope>
    <source>
        <strain evidence="1 2">DSM 18602</strain>
    </source>
</reference>
<evidence type="ECO:0000313" key="2">
    <source>
        <dbReference type="Proteomes" id="UP000268007"/>
    </source>
</evidence>
<keyword evidence="2" id="KW-1185">Reference proteome</keyword>
<name>A0A495J6Q3_9SPHI</name>
<protein>
    <submittedName>
        <fullName evidence="1">Uncharacterized protein</fullName>
    </submittedName>
</protein>
<dbReference type="EMBL" id="RBKU01000001">
    <property type="protein sequence ID" value="RKR84282.1"/>
    <property type="molecule type" value="Genomic_DNA"/>
</dbReference>
<evidence type="ECO:0000313" key="1">
    <source>
        <dbReference type="EMBL" id="RKR84282.1"/>
    </source>
</evidence>
<accession>A0A495J6Q3</accession>
<proteinExistence type="predicted"/>
<dbReference type="AlphaFoldDB" id="A0A495J6Q3"/>
<organism evidence="1 2">
    <name type="scientific">Mucilaginibacter gracilis</name>
    <dbReference type="NCBI Taxonomy" id="423350"/>
    <lineage>
        <taxon>Bacteria</taxon>
        <taxon>Pseudomonadati</taxon>
        <taxon>Bacteroidota</taxon>
        <taxon>Sphingobacteriia</taxon>
        <taxon>Sphingobacteriales</taxon>
        <taxon>Sphingobacteriaceae</taxon>
        <taxon>Mucilaginibacter</taxon>
    </lineage>
</organism>
<gene>
    <name evidence="1" type="ORF">BDD43_4514</name>
</gene>